<evidence type="ECO:0000313" key="1">
    <source>
        <dbReference type="EMBL" id="KAH7660189.1"/>
    </source>
</evidence>
<reference evidence="2" key="1">
    <citation type="journal article" date="2022" name="Nat. Commun.">
        <title>Chromosome evolution and the genetic basis of agronomically important traits in greater yam.</title>
        <authorList>
            <person name="Bredeson J.V."/>
            <person name="Lyons J.B."/>
            <person name="Oniyinde I.O."/>
            <person name="Okereke N.R."/>
            <person name="Kolade O."/>
            <person name="Nnabue I."/>
            <person name="Nwadili C.O."/>
            <person name="Hribova E."/>
            <person name="Parker M."/>
            <person name="Nwogha J."/>
            <person name="Shu S."/>
            <person name="Carlson J."/>
            <person name="Kariba R."/>
            <person name="Muthemba S."/>
            <person name="Knop K."/>
            <person name="Barton G.J."/>
            <person name="Sherwood A.V."/>
            <person name="Lopez-Montes A."/>
            <person name="Asiedu R."/>
            <person name="Jamnadass R."/>
            <person name="Muchugi A."/>
            <person name="Goodstein D."/>
            <person name="Egesi C.N."/>
            <person name="Featherston J."/>
            <person name="Asfaw A."/>
            <person name="Simpson G.G."/>
            <person name="Dolezel J."/>
            <person name="Hendre P.S."/>
            <person name="Van Deynze A."/>
            <person name="Kumar P.L."/>
            <person name="Obidiegwu J.E."/>
            <person name="Bhattacharjee R."/>
            <person name="Rokhsar D.S."/>
        </authorList>
    </citation>
    <scope>NUCLEOTIDE SEQUENCE [LARGE SCALE GENOMIC DNA]</scope>
    <source>
        <strain evidence="2">cv. TDa95/00328</strain>
    </source>
</reference>
<gene>
    <name evidence="1" type="ORF">IHE45_16G083200</name>
</gene>
<dbReference type="EMBL" id="CM037026">
    <property type="protein sequence ID" value="KAH7660189.1"/>
    <property type="molecule type" value="Genomic_DNA"/>
</dbReference>
<organism evidence="1 2">
    <name type="scientific">Dioscorea alata</name>
    <name type="common">Purple yam</name>
    <dbReference type="NCBI Taxonomy" id="55571"/>
    <lineage>
        <taxon>Eukaryota</taxon>
        <taxon>Viridiplantae</taxon>
        <taxon>Streptophyta</taxon>
        <taxon>Embryophyta</taxon>
        <taxon>Tracheophyta</taxon>
        <taxon>Spermatophyta</taxon>
        <taxon>Magnoliopsida</taxon>
        <taxon>Liliopsida</taxon>
        <taxon>Dioscoreales</taxon>
        <taxon>Dioscoreaceae</taxon>
        <taxon>Dioscorea</taxon>
    </lineage>
</organism>
<accession>A0ACB7UIK1</accession>
<proteinExistence type="predicted"/>
<keyword evidence="2" id="KW-1185">Reference proteome</keyword>
<name>A0ACB7UIK1_DIOAL</name>
<sequence>MTIDSISHVEKKSSSKRRHIPDEKAPLLPTKIEEEDGGFSEFNGASFAGAVFNLSTTIVGAGIMSLPATMKLLGLVPGIVMIIFVAFLTEASIEMLIRYSRAGKTSSYAGVMGDSFGRIGRMLLQICVVVNNIGVMIVYMIIIGDVLSGTSASGVHHFGVLEGWFGVHWWNGRAVVLLLTTLCVFAPLTCFKRVDSLKYTSALSVGLAVVFVIITAGIAIVKLLTGSILMPKLFPTLTDLASVSSLFTVVPVMVTSYICHYNVHTIENELEDPTQIQPIVRTSLALCSTIYVATSLFGYLLFGNSTLDDVLANFDSDLGIPYSGFLNDTVRVSYALHIMLVFPIIFFALRLNLDGLLFPSSRPLSSDNCRFGSMTAILLSLIFLAANFIPSIWDAFQFTGATATVFIGFIFPAALALRDPHGIATKRDKILSVFMITLAVLSNSIAISSDIFALVQKIKPSPS</sequence>
<dbReference type="Proteomes" id="UP000827976">
    <property type="component" value="Chromosome 16"/>
</dbReference>
<evidence type="ECO:0000313" key="2">
    <source>
        <dbReference type="Proteomes" id="UP000827976"/>
    </source>
</evidence>
<comment type="caution">
    <text evidence="1">The sequence shown here is derived from an EMBL/GenBank/DDBJ whole genome shotgun (WGS) entry which is preliminary data.</text>
</comment>
<protein>
    <submittedName>
        <fullName evidence="1">Amino acid/polyamine transporter 2 protein</fullName>
    </submittedName>
</protein>